<keyword evidence="1" id="KW-0472">Membrane</keyword>
<keyword evidence="1" id="KW-1133">Transmembrane helix</keyword>
<dbReference type="RefSeq" id="WP_127833392.1">
    <property type="nucleotide sequence ID" value="NZ_RZYA01000042.1"/>
</dbReference>
<comment type="caution">
    <text evidence="2">The sequence shown here is derived from an EMBL/GenBank/DDBJ whole genome shotgun (WGS) entry which is preliminary data.</text>
</comment>
<dbReference type="EMBL" id="RZYA01000042">
    <property type="protein sequence ID" value="RVU14595.1"/>
    <property type="molecule type" value="Genomic_DNA"/>
</dbReference>
<accession>A0A437NX80</accession>
<gene>
    <name evidence="2" type="ORF">EOT10_40600</name>
</gene>
<dbReference type="Proteomes" id="UP000283128">
    <property type="component" value="Unassembled WGS sequence"/>
</dbReference>
<keyword evidence="2" id="KW-0418">Kinase</keyword>
<protein>
    <submittedName>
        <fullName evidence="2">dTMP kinase</fullName>
    </submittedName>
</protein>
<feature type="transmembrane region" description="Helical" evidence="1">
    <location>
        <begin position="17"/>
        <end position="44"/>
    </location>
</feature>
<name>A0A437NX80_9ACTN</name>
<evidence type="ECO:0000313" key="2">
    <source>
        <dbReference type="EMBL" id="RVU14595.1"/>
    </source>
</evidence>
<evidence type="ECO:0000256" key="1">
    <source>
        <dbReference type="SAM" id="Phobius"/>
    </source>
</evidence>
<proteinExistence type="predicted"/>
<evidence type="ECO:0000313" key="3">
    <source>
        <dbReference type="Proteomes" id="UP000283128"/>
    </source>
</evidence>
<dbReference type="GO" id="GO:0016301">
    <property type="term" value="F:kinase activity"/>
    <property type="evidence" value="ECO:0007669"/>
    <property type="project" value="UniProtKB-KW"/>
</dbReference>
<keyword evidence="1" id="KW-0812">Transmembrane</keyword>
<sequence length="73" mass="7685">MPTIPLPIRSLGAMQRVLLVALLVPVVLIAVVAAVPALVVLPFFSNGTERVIKILAALTAYARTLLITSRPGP</sequence>
<reference evidence="2 3" key="1">
    <citation type="submission" date="2019-01" db="EMBL/GenBank/DDBJ databases">
        <title>Genome sequences of Streptomyces and Rhizobium isolates collected from root and soil.</title>
        <authorList>
            <person name="Chhettri S."/>
            <person name="Sevigny J.L."/>
            <person name="Sen A."/>
            <person name="Ennis N."/>
            <person name="Tisa L."/>
        </authorList>
    </citation>
    <scope>NUCLEOTIDE SEQUENCE [LARGE SCALE GENOMIC DNA]</scope>
    <source>
        <strain evidence="2 3">San01</strain>
    </source>
</reference>
<keyword evidence="3" id="KW-1185">Reference proteome</keyword>
<keyword evidence="2" id="KW-0808">Transferase</keyword>
<dbReference type="AlphaFoldDB" id="A0A437NX80"/>
<organism evidence="2 3">
    <name type="scientific">Streptomyces antnestii</name>
    <dbReference type="NCBI Taxonomy" id="2494256"/>
    <lineage>
        <taxon>Bacteria</taxon>
        <taxon>Bacillati</taxon>
        <taxon>Actinomycetota</taxon>
        <taxon>Actinomycetes</taxon>
        <taxon>Kitasatosporales</taxon>
        <taxon>Streptomycetaceae</taxon>
        <taxon>Streptomyces</taxon>
    </lineage>
</organism>